<keyword evidence="3" id="KW-1185">Reference proteome</keyword>
<organism evidence="2 3">
    <name type="scientific">Streptomyces atroolivaceus</name>
    <dbReference type="NCBI Taxonomy" id="66869"/>
    <lineage>
        <taxon>Bacteria</taxon>
        <taxon>Bacillati</taxon>
        <taxon>Actinomycetota</taxon>
        <taxon>Actinomycetes</taxon>
        <taxon>Kitasatosporales</taxon>
        <taxon>Streptomycetaceae</taxon>
        <taxon>Streptomyces</taxon>
    </lineage>
</organism>
<reference evidence="3" key="1">
    <citation type="journal article" date="2019" name="Int. J. Syst. Evol. Microbiol.">
        <title>The Global Catalogue of Microorganisms (GCM) 10K type strain sequencing project: providing services to taxonomists for standard genome sequencing and annotation.</title>
        <authorList>
            <consortium name="The Broad Institute Genomics Platform"/>
            <consortium name="The Broad Institute Genome Sequencing Center for Infectious Disease"/>
            <person name="Wu L."/>
            <person name="Ma J."/>
        </authorList>
    </citation>
    <scope>NUCLEOTIDE SEQUENCE [LARGE SCALE GENOMIC DNA]</scope>
    <source>
        <strain evidence="3">ICMP 257</strain>
    </source>
</reference>
<dbReference type="Proteomes" id="UP001595908">
    <property type="component" value="Unassembled WGS sequence"/>
</dbReference>
<feature type="transmembrane region" description="Helical" evidence="1">
    <location>
        <begin position="51"/>
        <end position="71"/>
    </location>
</feature>
<accession>A0ABV9V369</accession>
<comment type="caution">
    <text evidence="2">The sequence shown here is derived from an EMBL/GenBank/DDBJ whole genome shotgun (WGS) entry which is preliminary data.</text>
</comment>
<gene>
    <name evidence="2" type="ORF">ACFPL4_01145</name>
</gene>
<evidence type="ECO:0000313" key="3">
    <source>
        <dbReference type="Proteomes" id="UP001595908"/>
    </source>
</evidence>
<keyword evidence="1" id="KW-1133">Transmembrane helix</keyword>
<evidence type="ECO:0000256" key="1">
    <source>
        <dbReference type="SAM" id="Phobius"/>
    </source>
</evidence>
<proteinExistence type="predicted"/>
<dbReference type="EMBL" id="JBHSJE010000001">
    <property type="protein sequence ID" value="MFC4976966.1"/>
    <property type="molecule type" value="Genomic_DNA"/>
</dbReference>
<protein>
    <submittedName>
        <fullName evidence="2">Uncharacterized protein</fullName>
    </submittedName>
</protein>
<feature type="transmembrane region" description="Helical" evidence="1">
    <location>
        <begin position="83"/>
        <end position="111"/>
    </location>
</feature>
<feature type="transmembrane region" description="Helical" evidence="1">
    <location>
        <begin position="21"/>
        <end position="39"/>
    </location>
</feature>
<keyword evidence="1" id="KW-0472">Membrane</keyword>
<dbReference type="GeneID" id="31232606"/>
<dbReference type="RefSeq" id="WP_033298549.1">
    <property type="nucleotide sequence ID" value="NZ_JBFAGR010000001.1"/>
</dbReference>
<evidence type="ECO:0000313" key="2">
    <source>
        <dbReference type="EMBL" id="MFC4976966.1"/>
    </source>
</evidence>
<sequence length="117" mass="12393">MSNDIRPPALVSARAEADPRWWVAPLAGTLSAPLPAIVASGAENAFAERPFLLTGGLVLAYALILPSWFLARTPARRRRRKELAVAGCVAAAAFPALISTLGWTAFLVLLFTGHVDG</sequence>
<keyword evidence="1" id="KW-0812">Transmembrane</keyword>
<name>A0ABV9V369_STRAZ</name>